<sequence>MLTGLIVAFAASGAPTVLASIEGFDLAKVPVREATCADRAGSDDIIVCAPKNMEIWLADSSGFEAKPLRPTFGGPLNAEGMVHVIQHETPVATVPAAAVTLKWHF</sequence>
<feature type="chain" id="PRO_5046870570" description="Secreted protein" evidence="1">
    <location>
        <begin position="20"/>
        <end position="105"/>
    </location>
</feature>
<evidence type="ECO:0008006" key="4">
    <source>
        <dbReference type="Google" id="ProtNLM"/>
    </source>
</evidence>
<name>A0ABV7ST41_9SPHN</name>
<dbReference type="EMBL" id="JBHRXP010000003">
    <property type="protein sequence ID" value="MFC3580119.1"/>
    <property type="molecule type" value="Genomic_DNA"/>
</dbReference>
<organism evidence="2 3">
    <name type="scientific">Sphingomonas hylomeconis</name>
    <dbReference type="NCBI Taxonomy" id="1395958"/>
    <lineage>
        <taxon>Bacteria</taxon>
        <taxon>Pseudomonadati</taxon>
        <taxon>Pseudomonadota</taxon>
        <taxon>Alphaproteobacteria</taxon>
        <taxon>Sphingomonadales</taxon>
        <taxon>Sphingomonadaceae</taxon>
        <taxon>Sphingomonas</taxon>
    </lineage>
</organism>
<evidence type="ECO:0000313" key="2">
    <source>
        <dbReference type="EMBL" id="MFC3580119.1"/>
    </source>
</evidence>
<keyword evidence="3" id="KW-1185">Reference proteome</keyword>
<proteinExistence type="predicted"/>
<evidence type="ECO:0000256" key="1">
    <source>
        <dbReference type="SAM" id="SignalP"/>
    </source>
</evidence>
<feature type="signal peptide" evidence="1">
    <location>
        <begin position="1"/>
        <end position="19"/>
    </location>
</feature>
<keyword evidence="1" id="KW-0732">Signal</keyword>
<accession>A0ABV7ST41</accession>
<protein>
    <recommendedName>
        <fullName evidence="4">Secreted protein</fullName>
    </recommendedName>
</protein>
<evidence type="ECO:0000313" key="3">
    <source>
        <dbReference type="Proteomes" id="UP001595713"/>
    </source>
</evidence>
<dbReference type="Proteomes" id="UP001595713">
    <property type="component" value="Unassembled WGS sequence"/>
</dbReference>
<gene>
    <name evidence="2" type="ORF">ACFONA_08060</name>
</gene>
<reference evidence="3" key="1">
    <citation type="journal article" date="2019" name="Int. J. Syst. Evol. Microbiol.">
        <title>The Global Catalogue of Microorganisms (GCM) 10K type strain sequencing project: providing services to taxonomists for standard genome sequencing and annotation.</title>
        <authorList>
            <consortium name="The Broad Institute Genomics Platform"/>
            <consortium name="The Broad Institute Genome Sequencing Center for Infectious Disease"/>
            <person name="Wu L."/>
            <person name="Ma J."/>
        </authorList>
    </citation>
    <scope>NUCLEOTIDE SEQUENCE [LARGE SCALE GENOMIC DNA]</scope>
    <source>
        <strain evidence="3">KCTC 42739</strain>
    </source>
</reference>
<comment type="caution">
    <text evidence="2">The sequence shown here is derived from an EMBL/GenBank/DDBJ whole genome shotgun (WGS) entry which is preliminary data.</text>
</comment>
<dbReference type="RefSeq" id="WP_261295343.1">
    <property type="nucleotide sequence ID" value="NZ_JANQBK010000015.1"/>
</dbReference>